<feature type="compositionally biased region" description="Low complexity" evidence="1">
    <location>
        <begin position="379"/>
        <end position="392"/>
    </location>
</feature>
<dbReference type="Proteomes" id="UP001501321">
    <property type="component" value="Unassembled WGS sequence"/>
</dbReference>
<feature type="compositionally biased region" description="Low complexity" evidence="1">
    <location>
        <begin position="137"/>
        <end position="170"/>
    </location>
</feature>
<keyword evidence="3" id="KW-0966">Cell projection</keyword>
<feature type="region of interest" description="Disordered" evidence="1">
    <location>
        <begin position="552"/>
        <end position="594"/>
    </location>
</feature>
<feature type="compositionally biased region" description="Basic and acidic residues" evidence="1">
    <location>
        <begin position="72"/>
        <end position="97"/>
    </location>
</feature>
<dbReference type="PANTHER" id="PTHR37533:SF2">
    <property type="entry name" value="FLAGELLAR HOOK-LENGTH CONTROL PROTEIN"/>
    <property type="match status" value="1"/>
</dbReference>
<dbReference type="CDD" id="cd17470">
    <property type="entry name" value="T3SS_Flik_C"/>
    <property type="match status" value="1"/>
</dbReference>
<evidence type="ECO:0000313" key="3">
    <source>
        <dbReference type="EMBL" id="GAA4496640.1"/>
    </source>
</evidence>
<feature type="compositionally biased region" description="Low complexity" evidence="1">
    <location>
        <begin position="1"/>
        <end position="21"/>
    </location>
</feature>
<feature type="domain" description="Flagellar hook-length control protein-like C-terminal" evidence="2">
    <location>
        <begin position="479"/>
        <end position="562"/>
    </location>
</feature>
<reference evidence="4" key="1">
    <citation type="journal article" date="2019" name="Int. J. Syst. Evol. Microbiol.">
        <title>The Global Catalogue of Microorganisms (GCM) 10K type strain sequencing project: providing services to taxonomists for standard genome sequencing and annotation.</title>
        <authorList>
            <consortium name="The Broad Institute Genomics Platform"/>
            <consortium name="The Broad Institute Genome Sequencing Center for Infectious Disease"/>
            <person name="Wu L."/>
            <person name="Ma J."/>
        </authorList>
    </citation>
    <scope>NUCLEOTIDE SEQUENCE [LARGE SCALE GENOMIC DNA]</scope>
    <source>
        <strain evidence="4">JCM 32226</strain>
    </source>
</reference>
<feature type="compositionally biased region" description="Low complexity" evidence="1">
    <location>
        <begin position="552"/>
        <end position="561"/>
    </location>
</feature>
<evidence type="ECO:0000313" key="4">
    <source>
        <dbReference type="Proteomes" id="UP001501321"/>
    </source>
</evidence>
<dbReference type="PANTHER" id="PTHR37533">
    <property type="entry name" value="FLAGELLAR HOOK-LENGTH CONTROL PROTEIN"/>
    <property type="match status" value="1"/>
</dbReference>
<keyword evidence="3" id="KW-0969">Cilium</keyword>
<feature type="compositionally biased region" description="Low complexity" evidence="1">
    <location>
        <begin position="409"/>
        <end position="440"/>
    </location>
</feature>
<dbReference type="Pfam" id="PF02120">
    <property type="entry name" value="Flg_hook"/>
    <property type="match status" value="1"/>
</dbReference>
<accession>A0ABP8Q453</accession>
<comment type="caution">
    <text evidence="3">The sequence shown here is derived from an EMBL/GenBank/DDBJ whole genome shotgun (WGS) entry which is preliminary data.</text>
</comment>
<dbReference type="EMBL" id="BAABFC010000009">
    <property type="protein sequence ID" value="GAA4496640.1"/>
    <property type="molecule type" value="Genomic_DNA"/>
</dbReference>
<evidence type="ECO:0000259" key="2">
    <source>
        <dbReference type="Pfam" id="PF02120"/>
    </source>
</evidence>
<feature type="compositionally biased region" description="Gly residues" evidence="1">
    <location>
        <begin position="562"/>
        <end position="586"/>
    </location>
</feature>
<organism evidence="3 4">
    <name type="scientific">Pseudaeromonas paramecii</name>
    <dbReference type="NCBI Taxonomy" id="2138166"/>
    <lineage>
        <taxon>Bacteria</taxon>
        <taxon>Pseudomonadati</taxon>
        <taxon>Pseudomonadota</taxon>
        <taxon>Gammaproteobacteria</taxon>
        <taxon>Aeromonadales</taxon>
        <taxon>Aeromonadaceae</taxon>
        <taxon>Pseudaeromonas</taxon>
    </lineage>
</organism>
<feature type="compositionally biased region" description="Polar residues" evidence="1">
    <location>
        <begin position="273"/>
        <end position="286"/>
    </location>
</feature>
<feature type="compositionally biased region" description="Basic and acidic residues" evidence="1">
    <location>
        <begin position="115"/>
        <end position="127"/>
    </location>
</feature>
<dbReference type="RefSeq" id="WP_345011045.1">
    <property type="nucleotide sequence ID" value="NZ_BAABFC010000009.1"/>
</dbReference>
<keyword evidence="4" id="KW-1185">Reference proteome</keyword>
<sequence length="614" mass="61856">MPVITPSTPSNSAMTSSSSAAGGAGAARQDDFARLMGQASERKGPADNARATAPQRQAQESGQKPAAQHKSRSSDRPRQSDTPQDRQAVDGTGREPAEATAKASTGKASGNKLPQDQDKGQSLKPGEEGAQSDLAVAPDWQAPQASDAAAESDAPAQAADAAQDVGQASDWHGDGEAWLAHLQASREQAAELARGKGQSSDPARQADGEPSPSDAVSSAHEAKPAGGHAKAAASKSAAAGSLSEGEMAPQAEAQSSATEESLAAEFAAATKQAVGQTAQAGEQTVTKPKGSHSVEASQAQNNGINPALAALQGAASAGEAQQGELKSAYLSGLASGGVAATAGNQTRGAGLGKLANAAIQQTGQPAGALVGQETTPVNDVDASPSTDASTSDQRLDQLSTSQGLAALTSQGGQASSPAGDGPSALSSPSASHGSPAQGAPLAQTPQLTEKSDRLPTALPTLSSFAMTANQNDNAEQLGQRLTLMLGQKWHEAELQLEPEGLGKMRIQLKMDQEQQAQVHIMVQHQQTKELVDQALPRLRDMLAGQGIQMSQAQVQQHSAGQQGAGAQGGQWGGQGQGDASGGGARGQSGATTEEPVAQTLAIHSTGSAGIDFYA</sequence>
<dbReference type="InterPro" id="IPR038610">
    <property type="entry name" value="FliK-like_C_sf"/>
</dbReference>
<protein>
    <submittedName>
        <fullName evidence="3">Flagellar hook-length control protein FliK</fullName>
    </submittedName>
</protein>
<feature type="compositionally biased region" description="Polar residues" evidence="1">
    <location>
        <begin position="102"/>
        <end position="114"/>
    </location>
</feature>
<feature type="region of interest" description="Disordered" evidence="1">
    <location>
        <begin position="369"/>
        <end position="449"/>
    </location>
</feature>
<gene>
    <name evidence="3" type="ORF">GCM10023095_11960</name>
</gene>
<name>A0ABP8Q453_9GAMM</name>
<proteinExistence type="predicted"/>
<dbReference type="Gene3D" id="3.30.750.140">
    <property type="match status" value="1"/>
</dbReference>
<dbReference type="InterPro" id="IPR052563">
    <property type="entry name" value="FliK"/>
</dbReference>
<feature type="region of interest" description="Disordered" evidence="1">
    <location>
        <begin position="1"/>
        <end position="301"/>
    </location>
</feature>
<dbReference type="InterPro" id="IPR021136">
    <property type="entry name" value="Flagellar_hook_control-like_C"/>
</dbReference>
<keyword evidence="3" id="KW-0282">Flagellum</keyword>
<evidence type="ECO:0000256" key="1">
    <source>
        <dbReference type="SAM" id="MobiDB-lite"/>
    </source>
</evidence>
<feature type="compositionally biased region" description="Low complexity" evidence="1">
    <location>
        <begin position="224"/>
        <end position="248"/>
    </location>
</feature>